<dbReference type="InParanoid" id="A0A6G9IAP5"/>
<gene>
    <name evidence="2" type="ORF">IPMB12_03940</name>
</gene>
<accession>A0A6G9IAP5</accession>
<feature type="transmembrane region" description="Helical" evidence="1">
    <location>
        <begin position="53"/>
        <end position="72"/>
    </location>
</feature>
<keyword evidence="1" id="KW-1133">Transmembrane helix</keyword>
<feature type="transmembrane region" description="Helical" evidence="1">
    <location>
        <begin position="203"/>
        <end position="227"/>
    </location>
</feature>
<keyword evidence="1" id="KW-0472">Membrane</keyword>
<feature type="transmembrane region" description="Helical" evidence="1">
    <location>
        <begin position="12"/>
        <end position="33"/>
    </location>
</feature>
<evidence type="ECO:0000256" key="1">
    <source>
        <dbReference type="SAM" id="Phobius"/>
    </source>
</evidence>
<reference evidence="2 3" key="1">
    <citation type="submission" date="2020-03" db="EMBL/GenBank/DDBJ databases">
        <title>Complete genome sequence of Orbus sp. IPMB12 (BCRC 80908).</title>
        <authorList>
            <person name="Lo W.-S."/>
            <person name="Chang T.-H."/>
            <person name="Kuo C.-H."/>
        </authorList>
    </citation>
    <scope>NUCLEOTIDE SEQUENCE [LARGE SCALE GENOMIC DNA]</scope>
    <source>
        <strain evidence="2 3">IPMB12</strain>
    </source>
</reference>
<proteinExistence type="predicted"/>
<dbReference type="AlphaFoldDB" id="A0A6G9IAP5"/>
<feature type="transmembrane region" description="Helical" evidence="1">
    <location>
        <begin position="124"/>
        <end position="146"/>
    </location>
</feature>
<organism evidence="2 3">
    <name type="scientific">Zophobihabitans entericus</name>
    <dbReference type="NCBI Taxonomy" id="1635327"/>
    <lineage>
        <taxon>Bacteria</taxon>
        <taxon>Pseudomonadati</taxon>
        <taxon>Pseudomonadota</taxon>
        <taxon>Gammaproteobacteria</taxon>
        <taxon>Orbales</taxon>
        <taxon>Orbaceae</taxon>
        <taxon>Zophobihabitans</taxon>
    </lineage>
</organism>
<feature type="transmembrane region" description="Helical" evidence="1">
    <location>
        <begin position="248"/>
        <end position="272"/>
    </location>
</feature>
<keyword evidence="3" id="KW-1185">Reference proteome</keyword>
<dbReference type="Proteomes" id="UP000501168">
    <property type="component" value="Chromosome"/>
</dbReference>
<name>A0A6G9IAP5_9GAMM</name>
<dbReference type="KEGG" id="orb:IPMB12_03940"/>
<evidence type="ECO:0000313" key="3">
    <source>
        <dbReference type="Proteomes" id="UP000501168"/>
    </source>
</evidence>
<feature type="transmembrane region" description="Helical" evidence="1">
    <location>
        <begin position="278"/>
        <end position="302"/>
    </location>
</feature>
<evidence type="ECO:0000313" key="2">
    <source>
        <dbReference type="EMBL" id="QIQ20907.1"/>
    </source>
</evidence>
<keyword evidence="1" id="KW-0812">Transmembrane</keyword>
<protein>
    <submittedName>
        <fullName evidence="2">Uncharacterized protein</fullName>
    </submittedName>
</protein>
<feature type="transmembrane region" description="Helical" evidence="1">
    <location>
        <begin position="167"/>
        <end position="191"/>
    </location>
</feature>
<sequence length="313" mass="36305">MIKRSFFKLPIIFSLTYYIFSVLVSMGWLVSALLKRGDDYFWEIFPMYASNMFIQHLKSLFLYFVVVAILCYRYRIHKVSGRNIGMIFIAVLLAMVCQTALGYLWSMSAMSLLQYYALDMSWMIVAQMIFGFVILIVMTLIVIFLFRLLAPMAEREEPFEFDGNNFGWVHGVLFTASLMTVFIILGLYALSSFIQYSYYYSDVYNIVFFLGIILGLMIHIFFIYFSVRRCFTQVYDTLQVARIFKSAGITLVILIGVSIVFGLIMSVFGMMYLNSRDWGALIIFGFVCILLALVVNYVSLFLSSRFAVRQYFS</sequence>
<dbReference type="EMBL" id="CP050253">
    <property type="protein sequence ID" value="QIQ20907.1"/>
    <property type="molecule type" value="Genomic_DNA"/>
</dbReference>
<dbReference type="RefSeq" id="WP_166915158.1">
    <property type="nucleotide sequence ID" value="NZ_CP050253.1"/>
</dbReference>
<feature type="transmembrane region" description="Helical" evidence="1">
    <location>
        <begin position="84"/>
        <end position="104"/>
    </location>
</feature>